<gene>
    <name evidence="1" type="ORF">FB472_2266</name>
</gene>
<keyword evidence="2" id="KW-1185">Reference proteome</keyword>
<comment type="caution">
    <text evidence="1">The sequence shown here is derived from an EMBL/GenBank/DDBJ whole genome shotgun (WGS) entry which is preliminary data.</text>
</comment>
<proteinExistence type="predicted"/>
<protein>
    <submittedName>
        <fullName evidence="1">Uncharacterized protein</fullName>
    </submittedName>
</protein>
<name>A0A8H2K9K4_9MICO</name>
<reference evidence="1 2" key="1">
    <citation type="submission" date="2019-06" db="EMBL/GenBank/DDBJ databases">
        <title>Sequencing the genomes of 1000 actinobacteria strains.</title>
        <authorList>
            <person name="Klenk H.-P."/>
        </authorList>
    </citation>
    <scope>NUCLEOTIDE SEQUENCE [LARGE SCALE GENOMIC DNA]</scope>
    <source>
        <strain evidence="1 2">DSM 21947</strain>
    </source>
</reference>
<dbReference type="EMBL" id="VFRA01000001">
    <property type="protein sequence ID" value="TQO20627.1"/>
    <property type="molecule type" value="Genomic_DNA"/>
</dbReference>
<evidence type="ECO:0000313" key="1">
    <source>
        <dbReference type="EMBL" id="TQO20627.1"/>
    </source>
</evidence>
<organism evidence="1 2">
    <name type="scientific">Rhodoglobus vestalii</name>
    <dbReference type="NCBI Taxonomy" id="193384"/>
    <lineage>
        <taxon>Bacteria</taxon>
        <taxon>Bacillati</taxon>
        <taxon>Actinomycetota</taxon>
        <taxon>Actinomycetes</taxon>
        <taxon>Micrococcales</taxon>
        <taxon>Microbacteriaceae</taxon>
        <taxon>Rhodoglobus</taxon>
    </lineage>
</organism>
<evidence type="ECO:0000313" key="2">
    <source>
        <dbReference type="Proteomes" id="UP000316560"/>
    </source>
</evidence>
<dbReference type="AlphaFoldDB" id="A0A8H2K9K4"/>
<sequence length="188" mass="20590">MPVIARSCIRRAGARRRELQLNAARAAVLSPASSATTECPARIRSRAVCWRPSVLTSPRQRTFPRRRRGLSSAHARRVAVTTFVVRQELPSYGTNGPGAAQTSTPISLCKVAEVQDWPKGRPVGLRQAKLLGSPVYRCAQPLDTCVADRNGPLSQRAARDLLTPVQNRANSAGRQNWPYFRPALTGPQ</sequence>
<dbReference type="Proteomes" id="UP000316560">
    <property type="component" value="Unassembled WGS sequence"/>
</dbReference>
<accession>A0A8H2K9K4</accession>